<accession>A0A1I0AQK7</accession>
<dbReference type="GeneID" id="93277983"/>
<organism evidence="2 3">
    <name type="scientific">Enterocloster lavalensis</name>
    <dbReference type="NCBI Taxonomy" id="460384"/>
    <lineage>
        <taxon>Bacteria</taxon>
        <taxon>Bacillati</taxon>
        <taxon>Bacillota</taxon>
        <taxon>Clostridia</taxon>
        <taxon>Lachnospirales</taxon>
        <taxon>Lachnospiraceae</taxon>
        <taxon>Enterocloster</taxon>
    </lineage>
</organism>
<sequence>MRKLRSKSGETLAEVLVAILVVAVSASLFLGMVAVSARINRQAVKADARFYKAMSLLECFEAEEGAVEQRSGSLRVEGSGVSEELPVTVFYGDDMVSYQLDGGAGT</sequence>
<dbReference type="EMBL" id="FOIM01000001">
    <property type="protein sequence ID" value="SES96604.1"/>
    <property type="molecule type" value="Genomic_DNA"/>
</dbReference>
<keyword evidence="1" id="KW-0472">Membrane</keyword>
<reference evidence="3" key="1">
    <citation type="submission" date="2016-10" db="EMBL/GenBank/DDBJ databases">
        <authorList>
            <person name="Varghese N."/>
            <person name="Submissions S."/>
        </authorList>
    </citation>
    <scope>NUCLEOTIDE SEQUENCE [LARGE SCALE GENOMIC DNA]</scope>
    <source>
        <strain evidence="3">NLAE-zl-G277</strain>
    </source>
</reference>
<evidence type="ECO:0000313" key="2">
    <source>
        <dbReference type="EMBL" id="SES96604.1"/>
    </source>
</evidence>
<evidence type="ECO:0008006" key="4">
    <source>
        <dbReference type="Google" id="ProtNLM"/>
    </source>
</evidence>
<keyword evidence="3" id="KW-1185">Reference proteome</keyword>
<proteinExistence type="predicted"/>
<dbReference type="RefSeq" id="WP_092360419.1">
    <property type="nucleotide sequence ID" value="NZ_FOIM01000001.1"/>
</dbReference>
<dbReference type="STRING" id="460384.SAMN05216313_101156"/>
<keyword evidence="1" id="KW-0812">Transmembrane</keyword>
<protein>
    <recommendedName>
        <fullName evidence="4">Prepilin-type N-terminal cleavage/methylation domain-containing protein</fullName>
    </recommendedName>
</protein>
<evidence type="ECO:0000256" key="1">
    <source>
        <dbReference type="SAM" id="Phobius"/>
    </source>
</evidence>
<dbReference type="Proteomes" id="UP000198508">
    <property type="component" value="Unassembled WGS sequence"/>
</dbReference>
<feature type="transmembrane region" description="Helical" evidence="1">
    <location>
        <begin position="12"/>
        <end position="35"/>
    </location>
</feature>
<dbReference type="AlphaFoldDB" id="A0A1I0AQK7"/>
<gene>
    <name evidence="2" type="ORF">SAMN05216313_101156</name>
</gene>
<name>A0A1I0AQK7_9FIRM</name>
<keyword evidence="1" id="KW-1133">Transmembrane helix</keyword>
<evidence type="ECO:0000313" key="3">
    <source>
        <dbReference type="Proteomes" id="UP000198508"/>
    </source>
</evidence>